<organism evidence="10 11">
    <name type="scientific">Celeribacter baekdonensis</name>
    <dbReference type="NCBI Taxonomy" id="875171"/>
    <lineage>
        <taxon>Bacteria</taxon>
        <taxon>Pseudomonadati</taxon>
        <taxon>Pseudomonadota</taxon>
        <taxon>Alphaproteobacteria</taxon>
        <taxon>Rhodobacterales</taxon>
        <taxon>Roseobacteraceae</taxon>
        <taxon>Celeribacter</taxon>
    </lineage>
</organism>
<evidence type="ECO:0000256" key="2">
    <source>
        <dbReference type="ARBA" id="ARBA00005417"/>
    </source>
</evidence>
<keyword evidence="4" id="KW-1003">Cell membrane</keyword>
<proteinExistence type="inferred from homology"/>
<dbReference type="Proteomes" id="UP000241447">
    <property type="component" value="Chromosome"/>
</dbReference>
<evidence type="ECO:0000313" key="11">
    <source>
        <dbReference type="Proteomes" id="UP000241447"/>
    </source>
</evidence>
<dbReference type="PANTHER" id="PTHR43166">
    <property type="entry name" value="AMINO ACID IMPORT ATP-BINDING PROTEIN"/>
    <property type="match status" value="1"/>
</dbReference>
<keyword evidence="6 10" id="KW-0067">ATP-binding</keyword>
<dbReference type="GO" id="GO:0015424">
    <property type="term" value="F:ABC-type amino acid transporter activity"/>
    <property type="evidence" value="ECO:0007669"/>
    <property type="project" value="InterPro"/>
</dbReference>
<reference evidence="10 11" key="1">
    <citation type="submission" date="2018-03" db="EMBL/GenBank/DDBJ databases">
        <title>The Complete Genome of Celeribacter baekdonensis strain LH4, a Thiosulfate-Oxidizing Alphaproteobacterium Isolated from Gulf of Mexico Continental Slope Sediments.</title>
        <authorList>
            <person name="Flood B.E."/>
            <person name="Bailey J.V."/>
            <person name="Leprich D."/>
        </authorList>
    </citation>
    <scope>NUCLEOTIDE SEQUENCE [LARGE SCALE GENOMIC DNA]</scope>
    <source>
        <strain evidence="10 11">LH4</strain>
    </source>
</reference>
<comment type="subcellular location">
    <subcellularLocation>
        <location evidence="1">Cell membrane</location>
        <topology evidence="1">Peripheral membrane protein</topology>
    </subcellularLocation>
</comment>
<sequence>MTEAHKFVDIRHAQKAYGDLEVLKDISLTVDRGEIVAIIGPSGSGKSTLLRAINDLDSLTGGEVWLDGVQINKDLPYRQYEKHINAMRQQVGMVFQHFNLFPHLSVRDNVTMAPKLLKGLSDKEADKLAEEQLNHVGMLERIDYYPSQLSGGQKQRVAIARALAMQPKLMLFDEATSALDPELVEEVNLVMKRLAEEHMTMIIVTHEMDFAASVCDRVIFMDKGVVIEQGPPSVVFQNPTEERTKEFLRKHLAQHHAQNAAEAAALTAAQTNEGAK</sequence>
<dbReference type="AlphaFoldDB" id="A0A2R4M6H4"/>
<dbReference type="PROSITE" id="PS50893">
    <property type="entry name" value="ABC_TRANSPORTER_2"/>
    <property type="match status" value="1"/>
</dbReference>
<evidence type="ECO:0000256" key="8">
    <source>
        <dbReference type="ARBA" id="ARBA00023136"/>
    </source>
</evidence>
<keyword evidence="7" id="KW-0029">Amino-acid transport</keyword>
<dbReference type="FunFam" id="3.40.50.300:FF:000020">
    <property type="entry name" value="Amino acid ABC transporter ATP-binding component"/>
    <property type="match status" value="1"/>
</dbReference>
<dbReference type="PANTHER" id="PTHR43166:SF9">
    <property type="entry name" value="GLUTAMATE_ASPARTATE IMPORT ATP-BINDING PROTEIN GLTL"/>
    <property type="match status" value="1"/>
</dbReference>
<evidence type="ECO:0000313" key="10">
    <source>
        <dbReference type="EMBL" id="AVW92800.1"/>
    </source>
</evidence>
<keyword evidence="8" id="KW-0472">Membrane</keyword>
<keyword evidence="3" id="KW-0813">Transport</keyword>
<accession>A0A2R4M6H4</accession>
<gene>
    <name evidence="10" type="ORF">DA792_18305</name>
</gene>
<dbReference type="SUPFAM" id="SSF52540">
    <property type="entry name" value="P-loop containing nucleoside triphosphate hydrolases"/>
    <property type="match status" value="1"/>
</dbReference>
<name>A0A2R4M6H4_9RHOB</name>
<evidence type="ECO:0000256" key="7">
    <source>
        <dbReference type="ARBA" id="ARBA00022970"/>
    </source>
</evidence>
<dbReference type="KEGG" id="cbak:DA792_18305"/>
<dbReference type="GO" id="GO:0005886">
    <property type="term" value="C:plasma membrane"/>
    <property type="evidence" value="ECO:0007669"/>
    <property type="project" value="UniProtKB-SubCell"/>
</dbReference>
<comment type="similarity">
    <text evidence="2">Belongs to the ABC transporter superfamily.</text>
</comment>
<dbReference type="PROSITE" id="PS00211">
    <property type="entry name" value="ABC_TRANSPORTER_1"/>
    <property type="match status" value="1"/>
</dbReference>
<dbReference type="InterPro" id="IPR027417">
    <property type="entry name" value="P-loop_NTPase"/>
</dbReference>
<evidence type="ECO:0000256" key="3">
    <source>
        <dbReference type="ARBA" id="ARBA00022448"/>
    </source>
</evidence>
<dbReference type="RefSeq" id="WP_107721821.1">
    <property type="nucleotide sequence ID" value="NZ_CP028475.1"/>
</dbReference>
<dbReference type="OrthoDB" id="9802264at2"/>
<keyword evidence="5" id="KW-0547">Nucleotide-binding</keyword>
<dbReference type="Gene3D" id="3.40.50.300">
    <property type="entry name" value="P-loop containing nucleotide triphosphate hydrolases"/>
    <property type="match status" value="1"/>
</dbReference>
<evidence type="ECO:0000256" key="1">
    <source>
        <dbReference type="ARBA" id="ARBA00004202"/>
    </source>
</evidence>
<dbReference type="InterPro" id="IPR030679">
    <property type="entry name" value="ABC_ATPase_HisP-typ"/>
</dbReference>
<dbReference type="Pfam" id="PF00005">
    <property type="entry name" value="ABC_tran"/>
    <property type="match status" value="1"/>
</dbReference>
<dbReference type="EMBL" id="CP028475">
    <property type="protein sequence ID" value="AVW92800.1"/>
    <property type="molecule type" value="Genomic_DNA"/>
</dbReference>
<dbReference type="GO" id="GO:0005524">
    <property type="term" value="F:ATP binding"/>
    <property type="evidence" value="ECO:0007669"/>
    <property type="project" value="UniProtKB-KW"/>
</dbReference>
<evidence type="ECO:0000256" key="6">
    <source>
        <dbReference type="ARBA" id="ARBA00022840"/>
    </source>
</evidence>
<evidence type="ECO:0000256" key="5">
    <source>
        <dbReference type="ARBA" id="ARBA00022741"/>
    </source>
</evidence>
<feature type="domain" description="ABC transporter" evidence="9">
    <location>
        <begin position="8"/>
        <end position="248"/>
    </location>
</feature>
<dbReference type="InterPro" id="IPR003439">
    <property type="entry name" value="ABC_transporter-like_ATP-bd"/>
</dbReference>
<dbReference type="InterPro" id="IPR003593">
    <property type="entry name" value="AAA+_ATPase"/>
</dbReference>
<evidence type="ECO:0000259" key="9">
    <source>
        <dbReference type="PROSITE" id="PS50893"/>
    </source>
</evidence>
<evidence type="ECO:0000256" key="4">
    <source>
        <dbReference type="ARBA" id="ARBA00022475"/>
    </source>
</evidence>
<dbReference type="InterPro" id="IPR050086">
    <property type="entry name" value="MetN_ABC_transporter-like"/>
</dbReference>
<dbReference type="GO" id="GO:0016887">
    <property type="term" value="F:ATP hydrolysis activity"/>
    <property type="evidence" value="ECO:0007669"/>
    <property type="project" value="InterPro"/>
</dbReference>
<dbReference type="PIRSF" id="PIRSF039085">
    <property type="entry name" value="ABC_ATPase_HisP"/>
    <property type="match status" value="1"/>
</dbReference>
<dbReference type="InterPro" id="IPR017871">
    <property type="entry name" value="ABC_transporter-like_CS"/>
</dbReference>
<protein>
    <submittedName>
        <fullName evidence="10">Polar amino acid ABC transporter ATP-binding protein</fullName>
    </submittedName>
</protein>
<dbReference type="SMART" id="SM00382">
    <property type="entry name" value="AAA"/>
    <property type="match status" value="1"/>
</dbReference>
<dbReference type="CDD" id="cd03262">
    <property type="entry name" value="ABC_HisP_GlnQ"/>
    <property type="match status" value="1"/>
</dbReference>